<organism evidence="7 8">
    <name type="scientific">Nocardia mexicana</name>
    <dbReference type="NCBI Taxonomy" id="279262"/>
    <lineage>
        <taxon>Bacteria</taxon>
        <taxon>Bacillati</taxon>
        <taxon>Actinomycetota</taxon>
        <taxon>Actinomycetes</taxon>
        <taxon>Mycobacteriales</taxon>
        <taxon>Nocardiaceae</taxon>
        <taxon>Nocardia</taxon>
    </lineage>
</organism>
<sequence length="406" mass="45947">MTIHTYGTTDLLSAGRADSPILKFLSDKLVDCRVILPDGTEMTFGAGQPRFTATFETEKALAMPPNQFAIGTAYVNGEIDVEGDMDAVMELRSHLSGGLTAPAALALARDLLAPATRVNKRAIDFHYTLGDDFYHTFIDTRWRFYSQGLFESHEDTLEEASEHKLERMWNALGLEPGMRLLDIGGGWGGVGRYCAARGVHVTAVTLAPDSAIYMRRVNAQEGLDVEVVHTDFLAYEPPRAFDHVVIYGVIEHLPNYRRFAAKAWDMLAPGGKMYLDGSATREKFAMTAFTRKYIWPGHHTFMSLPDVTRELLLHGFEIVEVERETADYERTMYHWARRFDAAREQVVARWGEDTYRRFRVYLWAGAHAFKVNRLQAYHVVAQKRTDRGPRPRLLRRLAGQAVALIS</sequence>
<proteinExistence type="inferred from homology"/>
<reference evidence="7 8" key="1">
    <citation type="submission" date="2018-07" db="EMBL/GenBank/DDBJ databases">
        <title>Genomic Encyclopedia of Type Strains, Phase IV (KMG-IV): sequencing the most valuable type-strain genomes for metagenomic binning, comparative biology and taxonomic classification.</title>
        <authorList>
            <person name="Goeker M."/>
        </authorList>
    </citation>
    <scope>NUCLEOTIDE SEQUENCE [LARGE SCALE GENOMIC DNA]</scope>
    <source>
        <strain evidence="7 8">DSM 44952</strain>
    </source>
</reference>
<dbReference type="InterPro" id="IPR050723">
    <property type="entry name" value="CFA/CMAS"/>
</dbReference>
<dbReference type="EMBL" id="QQAZ01000001">
    <property type="protein sequence ID" value="RDI55581.1"/>
    <property type="molecule type" value="Genomic_DNA"/>
</dbReference>
<dbReference type="SUPFAM" id="SSF53335">
    <property type="entry name" value="S-adenosyl-L-methionine-dependent methyltransferases"/>
    <property type="match status" value="1"/>
</dbReference>
<keyword evidence="3" id="KW-0808">Transferase</keyword>
<dbReference type="OrthoDB" id="7032234at2"/>
<accession>A0A370HEB9</accession>
<comment type="caution">
    <text evidence="7">The sequence shown here is derived from an EMBL/GenBank/DDBJ whole genome shotgun (WGS) entry which is preliminary data.</text>
</comment>
<evidence type="ECO:0000256" key="2">
    <source>
        <dbReference type="ARBA" id="ARBA00022603"/>
    </source>
</evidence>
<evidence type="ECO:0000313" key="8">
    <source>
        <dbReference type="Proteomes" id="UP000255355"/>
    </source>
</evidence>
<evidence type="ECO:0000256" key="1">
    <source>
        <dbReference type="ARBA" id="ARBA00010815"/>
    </source>
</evidence>
<evidence type="ECO:0000256" key="3">
    <source>
        <dbReference type="ARBA" id="ARBA00022679"/>
    </source>
</evidence>
<keyword evidence="8" id="KW-1185">Reference proteome</keyword>
<dbReference type="GO" id="GO:0032259">
    <property type="term" value="P:methylation"/>
    <property type="evidence" value="ECO:0007669"/>
    <property type="project" value="UniProtKB-KW"/>
</dbReference>
<evidence type="ECO:0000259" key="6">
    <source>
        <dbReference type="Pfam" id="PF25371"/>
    </source>
</evidence>
<dbReference type="InterPro" id="IPR057206">
    <property type="entry name" value="DUF7884"/>
</dbReference>
<dbReference type="PIRSF" id="PIRSF003085">
    <property type="entry name" value="CMAS"/>
    <property type="match status" value="1"/>
</dbReference>
<dbReference type="InterPro" id="IPR003333">
    <property type="entry name" value="CMAS"/>
</dbReference>
<dbReference type="InterPro" id="IPR029063">
    <property type="entry name" value="SAM-dependent_MTases_sf"/>
</dbReference>
<feature type="domain" description="DUF7884" evidence="6">
    <location>
        <begin position="31"/>
        <end position="90"/>
    </location>
</feature>
<dbReference type="Pfam" id="PF02353">
    <property type="entry name" value="CMAS"/>
    <property type="match status" value="1"/>
</dbReference>
<protein>
    <submittedName>
        <fullName evidence="7">Cyclopropane-fatty-acyl-phospholipid synthase</fullName>
    </submittedName>
</protein>
<dbReference type="STRING" id="1210089.GCA_001613165_06669"/>
<keyword evidence="5" id="KW-0443">Lipid metabolism</keyword>
<dbReference type="RefSeq" id="WP_068029065.1">
    <property type="nucleotide sequence ID" value="NZ_QQAZ01000001.1"/>
</dbReference>
<dbReference type="CDD" id="cd02440">
    <property type="entry name" value="AdoMet_MTases"/>
    <property type="match status" value="1"/>
</dbReference>
<gene>
    <name evidence="7" type="ORF">DFR68_101414</name>
</gene>
<evidence type="ECO:0000313" key="7">
    <source>
        <dbReference type="EMBL" id="RDI55581.1"/>
    </source>
</evidence>
<dbReference type="AlphaFoldDB" id="A0A370HEB9"/>
<dbReference type="Gene3D" id="3.40.50.150">
    <property type="entry name" value="Vaccinia Virus protein VP39"/>
    <property type="match status" value="1"/>
</dbReference>
<keyword evidence="4" id="KW-0949">S-adenosyl-L-methionine</keyword>
<name>A0A370HEB9_9NOCA</name>
<dbReference type="Pfam" id="PF25371">
    <property type="entry name" value="DUF7884"/>
    <property type="match status" value="1"/>
</dbReference>
<comment type="similarity">
    <text evidence="1">Belongs to the CFA/CMAS family.</text>
</comment>
<dbReference type="PANTHER" id="PTHR43667">
    <property type="entry name" value="CYCLOPROPANE-FATTY-ACYL-PHOSPHOLIPID SYNTHASE"/>
    <property type="match status" value="1"/>
</dbReference>
<dbReference type="GO" id="GO:0008610">
    <property type="term" value="P:lipid biosynthetic process"/>
    <property type="evidence" value="ECO:0007669"/>
    <property type="project" value="InterPro"/>
</dbReference>
<evidence type="ECO:0000256" key="4">
    <source>
        <dbReference type="ARBA" id="ARBA00022691"/>
    </source>
</evidence>
<dbReference type="Proteomes" id="UP000255355">
    <property type="component" value="Unassembled WGS sequence"/>
</dbReference>
<dbReference type="GO" id="GO:0008168">
    <property type="term" value="F:methyltransferase activity"/>
    <property type="evidence" value="ECO:0007669"/>
    <property type="project" value="UniProtKB-KW"/>
</dbReference>
<keyword evidence="2" id="KW-0489">Methyltransferase</keyword>
<dbReference type="PANTHER" id="PTHR43667:SF1">
    <property type="entry name" value="CYCLOPROPANE-FATTY-ACYL-PHOSPHOLIPID SYNTHASE"/>
    <property type="match status" value="1"/>
</dbReference>
<evidence type="ECO:0000256" key="5">
    <source>
        <dbReference type="ARBA" id="ARBA00023098"/>
    </source>
</evidence>